<accession>M4QS05</accession>
<dbReference type="InterPro" id="IPR020342">
    <property type="entry name" value="Phage_T4_Gp16_DNA-pack"/>
</dbReference>
<sequence>MSNYDSIDEALNIESDIVESKPIKKPEIVKSKDDDIEKDYVYSRANLYSLIEKGQEAINGIMEVAGEGGSPRAYEVAGQLIKSVADTTDKLIDLQKKLKEVEDETKKLQTMLPIMQCLLVPHQNFKKCSSKVF</sequence>
<dbReference type="Pfam" id="PF11053">
    <property type="entry name" value="DNA_Packaging"/>
    <property type="match status" value="1"/>
</dbReference>
<evidence type="ECO:0000313" key="3">
    <source>
        <dbReference type="Proteomes" id="UP000201252"/>
    </source>
</evidence>
<keyword evidence="1" id="KW-0175">Coiled coil</keyword>
<gene>
    <name evidence="2" type="ORF">SWZG_00154</name>
</gene>
<evidence type="ECO:0000256" key="1">
    <source>
        <dbReference type="SAM" id="Coils"/>
    </source>
</evidence>
<keyword evidence="3" id="KW-1185">Reference proteome</keyword>
<dbReference type="KEGG" id="vg:15011065"/>
<name>M4QS05_9CAUD</name>
<dbReference type="Proteomes" id="UP000201252">
    <property type="component" value="Segment"/>
</dbReference>
<feature type="coiled-coil region" evidence="1">
    <location>
        <begin position="84"/>
        <end position="111"/>
    </location>
</feature>
<dbReference type="OrthoDB" id="20321at10239"/>
<dbReference type="RefSeq" id="YP_007674515.1">
    <property type="nucleotide sequence ID" value="NC_020851.1"/>
</dbReference>
<dbReference type="EMBL" id="HQ633071">
    <property type="protein sequence ID" value="AGH31663.1"/>
    <property type="molecule type" value="Genomic_DNA"/>
</dbReference>
<organism evidence="2 3">
    <name type="scientific">Synechococcus phage S-SKS1</name>
    <dbReference type="NCBI Taxonomy" id="754042"/>
    <lineage>
        <taxon>Viruses</taxon>
        <taxon>Duplodnaviria</taxon>
        <taxon>Heunggongvirae</taxon>
        <taxon>Uroviricota</taxon>
        <taxon>Caudoviricetes</taxon>
        <taxon>Llyrvirus</taxon>
        <taxon>Llyrvirus SSKS1</taxon>
    </lineage>
</organism>
<protein>
    <submittedName>
        <fullName evidence="2">Terminase small subunit</fullName>
    </submittedName>
</protein>
<proteinExistence type="predicted"/>
<dbReference type="Gene3D" id="1.10.287.1060">
    <property type="entry name" value="ESAT-6-like"/>
    <property type="match status" value="1"/>
</dbReference>
<evidence type="ECO:0000313" key="2">
    <source>
        <dbReference type="EMBL" id="AGH31663.1"/>
    </source>
</evidence>
<reference evidence="2 3" key="1">
    <citation type="submission" date="2010-10" db="EMBL/GenBank/DDBJ databases">
        <title>The Genome Sequence of Synechococcus phage S-SKS1.</title>
        <authorList>
            <consortium name="The Broad Institute Genome Sequencing Platform"/>
            <person name="Henn M.R."/>
            <person name="Clokie M."/>
            <person name="Levin J."/>
            <person name="Malboeuf C."/>
            <person name="Casali M."/>
            <person name="Russ C."/>
            <person name="Lennon N."/>
            <person name="Chapman S.B."/>
            <person name="Erlich R."/>
            <person name="Young S.K."/>
            <person name="Yandava C."/>
            <person name="Zeng Q."/>
            <person name="Alvarado L."/>
            <person name="Anderson S."/>
            <person name="Berlin A."/>
            <person name="Chen Z."/>
            <person name="Freedman E."/>
            <person name="Gellesch M."/>
            <person name="Goldberg J."/>
            <person name="Green L."/>
            <person name="Griggs A."/>
            <person name="Gujja S."/>
            <person name="Heilman E.R."/>
            <person name="Heiman D."/>
            <person name="Hollinger A."/>
            <person name="Howarth C."/>
            <person name="Larson L."/>
            <person name="Mehta T."/>
            <person name="Pearson M."/>
            <person name="Roberts A."/>
            <person name="Ryan E."/>
            <person name="Saif S."/>
            <person name="Shea T."/>
            <person name="Shenoy N."/>
            <person name="Sisk P."/>
            <person name="Stolte C."/>
            <person name="Sykes S."/>
            <person name="White J."/>
            <person name="Haas B."/>
            <person name="Nusbaum C."/>
            <person name="Birren B."/>
        </authorList>
    </citation>
    <scope>NUCLEOTIDE SEQUENCE [LARGE SCALE GENOMIC DNA]</scope>
</reference>
<dbReference type="GeneID" id="15011065"/>